<dbReference type="GO" id="GO:0016301">
    <property type="term" value="F:kinase activity"/>
    <property type="evidence" value="ECO:0007669"/>
    <property type="project" value="UniProtKB-KW"/>
</dbReference>
<dbReference type="Pfam" id="PF01326">
    <property type="entry name" value="PPDK_N"/>
    <property type="match status" value="1"/>
</dbReference>
<evidence type="ECO:0000313" key="2">
    <source>
        <dbReference type="EMBL" id="MBH1939805.1"/>
    </source>
</evidence>
<accession>A0A8J7KV65</accession>
<sequence length="849" mass="97630">MDRHEKISTGLKGFDQAIDHLRLGDNVVWQVDSIACYKRLVDPYVIQAKSDQRRLIYVRFGNHDPILEEGQELTIYNIDARKGFESFATQIHNLVKQEGKRAFYVFDCLTDLLEYWYSDLMIGNFFKVTCPYLYELDTIAYFAIKRNVHTYSTIAGIRETTQLLLDLYSVNDKIYIHPLKVWQRYSPTMFFPHLILGQEAVCITASSEAAELFSSIHRGEERLDFWDVVFSNAREVLQKPLQKQEEVKKILMTLLIGNDSKMYDLCNKYFSLYDILEIASREIGTGFIGGKSVGMLLARKILVTEGDERFSAYLEPHDSYYLGSDIFYTYIVQNGWWRLRTKQKTEEGYYQYAKELKEKLLHGKFPENIQEQFIQMLEYFGQSPIIVRSSSLLEDNFGNAFAGKYESVFCVNQGTPKERYEAFEQAVRIVYASTMNEDALNYRKNRGLSEKDEQMAVLVQRVSGDYYEENFYPHVAGVGNSSNLYVWDQSVDMDAGMLRLVFGLGTRAVDRTEGDYVRIVSLNDPLRVPLVNFEDQKKFSQHYVDVLSLKDNTLTNKSLEDVLTGDIKVKKTLFASIDYQTAERLRELGYTNKKTPYILDFAKLLKDTSFAVLMKDILGTLSKVYDYPVDIEFTANFKKDGSFKVNLLQCRPLQTKGLGKSIEMPKLNSLKDCFFRSKGNFMGGNIRLPIDYVVFVKMEDYLSLSEQEKYTIARLIGRINSELKGKKVMLMGPGRWGTTTPSLGIPVSFTEICNMSVICEMASGELGFMPELSYGSHFFQDLVETDIFYVALFDGKKDVELYPEKVLNLNNQLEVLLPEASTYSSVIHIAKTKGMEIFSDILTQTLLCR</sequence>
<feature type="domain" description="Pyruvate phosphate dikinase AMP/ATP-binding" evidence="1">
    <location>
        <begin position="288"/>
        <end position="661"/>
    </location>
</feature>
<evidence type="ECO:0000259" key="1">
    <source>
        <dbReference type="Pfam" id="PF01326"/>
    </source>
</evidence>
<keyword evidence="2" id="KW-0670">Pyruvate</keyword>
<dbReference type="Gene3D" id="3.30.1490.20">
    <property type="entry name" value="ATP-grasp fold, A domain"/>
    <property type="match status" value="1"/>
</dbReference>
<reference evidence="2" key="1">
    <citation type="submission" date="2020-12" db="EMBL/GenBank/DDBJ databases">
        <title>M. sibirica DSM 26468T genome.</title>
        <authorList>
            <person name="Thieme N."/>
            <person name="Rettenmaier R."/>
            <person name="Zverlov V."/>
            <person name="Liebl W."/>
        </authorList>
    </citation>
    <scope>NUCLEOTIDE SEQUENCE</scope>
    <source>
        <strain evidence="2">DSM 26468</strain>
    </source>
</reference>
<proteinExistence type="predicted"/>
<dbReference type="RefSeq" id="WP_197660030.1">
    <property type="nucleotide sequence ID" value="NZ_JAEAGR010000002.1"/>
</dbReference>
<keyword evidence="2" id="KW-0418">Kinase</keyword>
<comment type="caution">
    <text evidence="2">The sequence shown here is derived from an EMBL/GenBank/DDBJ whole genome shotgun (WGS) entry which is preliminary data.</text>
</comment>
<dbReference type="AlphaFoldDB" id="A0A8J7KV65"/>
<gene>
    <name evidence="2" type="ORF">I5677_02715</name>
</gene>
<dbReference type="EMBL" id="JAEAGR010000002">
    <property type="protein sequence ID" value="MBH1939805.1"/>
    <property type="molecule type" value="Genomic_DNA"/>
</dbReference>
<dbReference type="GO" id="GO:0005524">
    <property type="term" value="F:ATP binding"/>
    <property type="evidence" value="ECO:0007669"/>
    <property type="project" value="InterPro"/>
</dbReference>
<evidence type="ECO:0000313" key="3">
    <source>
        <dbReference type="Proteomes" id="UP000623269"/>
    </source>
</evidence>
<dbReference type="SUPFAM" id="SSF56059">
    <property type="entry name" value="Glutathione synthetase ATP-binding domain-like"/>
    <property type="match status" value="1"/>
</dbReference>
<dbReference type="InterPro" id="IPR002192">
    <property type="entry name" value="PPDK_AMP/ATP-bd"/>
</dbReference>
<organism evidence="2 3">
    <name type="scientific">Mobilitalea sibirica</name>
    <dbReference type="NCBI Taxonomy" id="1462919"/>
    <lineage>
        <taxon>Bacteria</taxon>
        <taxon>Bacillati</taxon>
        <taxon>Bacillota</taxon>
        <taxon>Clostridia</taxon>
        <taxon>Lachnospirales</taxon>
        <taxon>Lachnospiraceae</taxon>
        <taxon>Mobilitalea</taxon>
    </lineage>
</organism>
<dbReference type="Proteomes" id="UP000623269">
    <property type="component" value="Unassembled WGS sequence"/>
</dbReference>
<protein>
    <submittedName>
        <fullName evidence="2">Pyruvate kinase</fullName>
    </submittedName>
</protein>
<keyword evidence="3" id="KW-1185">Reference proteome</keyword>
<name>A0A8J7KV65_9FIRM</name>
<keyword evidence="2" id="KW-0808">Transferase</keyword>
<dbReference type="InterPro" id="IPR013815">
    <property type="entry name" value="ATP_grasp_subdomain_1"/>
</dbReference>